<dbReference type="CDD" id="cd08070">
    <property type="entry name" value="MPN_like"/>
    <property type="match status" value="1"/>
</dbReference>
<dbReference type="PROSITE" id="PS50249">
    <property type="entry name" value="MPN"/>
    <property type="match status" value="1"/>
</dbReference>
<sequence length="131" mass="14719">MKIKKEIRESIIAHAQKGMPIEMCGYLAGQDGVITKHYELTNIDNSPEHFSFDPKEQFVTIKDARTNGLKVYAVYHSHPETPARPSEEDIKLAYDPTISYVIVSLAADEPDVKSFKIKDSAVAPEEIEIVE</sequence>
<dbReference type="GO" id="GO:0008270">
    <property type="term" value="F:zinc ion binding"/>
    <property type="evidence" value="ECO:0007669"/>
    <property type="project" value="TreeGrafter"/>
</dbReference>
<evidence type="ECO:0000259" key="6">
    <source>
        <dbReference type="PROSITE" id="PS50249"/>
    </source>
</evidence>
<dbReference type="InterPro" id="IPR000555">
    <property type="entry name" value="JAMM/MPN+_dom"/>
</dbReference>
<dbReference type="InterPro" id="IPR051929">
    <property type="entry name" value="VirAsm_ModProt"/>
</dbReference>
<evidence type="ECO:0000256" key="5">
    <source>
        <dbReference type="ARBA" id="ARBA00023049"/>
    </source>
</evidence>
<dbReference type="EMBL" id="UOGJ01000089">
    <property type="protein sequence ID" value="VAX36251.1"/>
    <property type="molecule type" value="Genomic_DNA"/>
</dbReference>
<name>A0A3B1DBQ2_9ZZZZ</name>
<evidence type="ECO:0000256" key="4">
    <source>
        <dbReference type="ARBA" id="ARBA00022833"/>
    </source>
</evidence>
<evidence type="ECO:0000313" key="7">
    <source>
        <dbReference type="EMBL" id="VAX36251.1"/>
    </source>
</evidence>
<organism evidence="7">
    <name type="scientific">hydrothermal vent metagenome</name>
    <dbReference type="NCBI Taxonomy" id="652676"/>
    <lineage>
        <taxon>unclassified sequences</taxon>
        <taxon>metagenomes</taxon>
        <taxon>ecological metagenomes</taxon>
    </lineage>
</organism>
<reference evidence="7" key="1">
    <citation type="submission" date="2018-06" db="EMBL/GenBank/DDBJ databases">
        <authorList>
            <person name="Zhirakovskaya E."/>
        </authorList>
    </citation>
    <scope>NUCLEOTIDE SEQUENCE</scope>
</reference>
<dbReference type="InterPro" id="IPR028090">
    <property type="entry name" value="JAB_dom_prok"/>
</dbReference>
<evidence type="ECO:0000256" key="1">
    <source>
        <dbReference type="ARBA" id="ARBA00022670"/>
    </source>
</evidence>
<gene>
    <name evidence="7" type="ORF">MNBD_UNCLBAC01-1430</name>
</gene>
<dbReference type="AlphaFoldDB" id="A0A3B1DBQ2"/>
<dbReference type="Pfam" id="PF14464">
    <property type="entry name" value="Prok-JAB"/>
    <property type="match status" value="1"/>
</dbReference>
<dbReference type="GO" id="GO:0008235">
    <property type="term" value="F:metalloexopeptidase activity"/>
    <property type="evidence" value="ECO:0007669"/>
    <property type="project" value="TreeGrafter"/>
</dbReference>
<keyword evidence="4" id="KW-0862">Zinc</keyword>
<keyword evidence="5" id="KW-0482">Metalloprotease</keyword>
<dbReference type="GO" id="GO:0006508">
    <property type="term" value="P:proteolysis"/>
    <property type="evidence" value="ECO:0007669"/>
    <property type="project" value="UniProtKB-KW"/>
</dbReference>
<dbReference type="PANTHER" id="PTHR34858:SF1">
    <property type="entry name" value="CYSO-CYSTEINE PEPTIDASE"/>
    <property type="match status" value="1"/>
</dbReference>
<dbReference type="PANTHER" id="PTHR34858">
    <property type="entry name" value="CYSO-CYSTEINE PEPTIDASE"/>
    <property type="match status" value="1"/>
</dbReference>
<evidence type="ECO:0000256" key="2">
    <source>
        <dbReference type="ARBA" id="ARBA00022723"/>
    </source>
</evidence>
<dbReference type="Gene3D" id="3.40.140.10">
    <property type="entry name" value="Cytidine Deaminase, domain 2"/>
    <property type="match status" value="1"/>
</dbReference>
<dbReference type="InterPro" id="IPR037518">
    <property type="entry name" value="MPN"/>
</dbReference>
<accession>A0A3B1DBQ2</accession>
<protein>
    <submittedName>
        <fullName evidence="7">Mov34/MPN/PAD-1</fullName>
    </submittedName>
</protein>
<proteinExistence type="predicted"/>
<dbReference type="SMART" id="SM00232">
    <property type="entry name" value="JAB_MPN"/>
    <property type="match status" value="1"/>
</dbReference>
<evidence type="ECO:0000256" key="3">
    <source>
        <dbReference type="ARBA" id="ARBA00022801"/>
    </source>
</evidence>
<dbReference type="SUPFAM" id="SSF102712">
    <property type="entry name" value="JAB1/MPN domain"/>
    <property type="match status" value="1"/>
</dbReference>
<keyword evidence="1" id="KW-0645">Protease</keyword>
<keyword evidence="3" id="KW-0378">Hydrolase</keyword>
<dbReference type="FunFam" id="3.40.140.10:FF:000085">
    <property type="entry name" value="Mov34/MPN/PAD-1 family protein"/>
    <property type="match status" value="1"/>
</dbReference>
<feature type="domain" description="MPN" evidence="6">
    <location>
        <begin position="1"/>
        <end position="121"/>
    </location>
</feature>
<keyword evidence="2" id="KW-0479">Metal-binding</keyword>